<dbReference type="Pfam" id="PF00027">
    <property type="entry name" value="cNMP_binding"/>
    <property type="match status" value="1"/>
</dbReference>
<dbReference type="SUPFAM" id="SSF46785">
    <property type="entry name" value="Winged helix' DNA-binding domain"/>
    <property type="match status" value="1"/>
</dbReference>
<dbReference type="InterPro" id="IPR036388">
    <property type="entry name" value="WH-like_DNA-bd_sf"/>
</dbReference>
<dbReference type="GO" id="GO:0003700">
    <property type="term" value="F:DNA-binding transcription factor activity"/>
    <property type="evidence" value="ECO:0007669"/>
    <property type="project" value="TreeGrafter"/>
</dbReference>
<dbReference type="SMART" id="SM00419">
    <property type="entry name" value="HTH_CRP"/>
    <property type="match status" value="1"/>
</dbReference>
<keyword evidence="3" id="KW-0804">Transcription</keyword>
<dbReference type="PROSITE" id="PS50042">
    <property type="entry name" value="CNMP_BINDING_3"/>
    <property type="match status" value="1"/>
</dbReference>
<dbReference type="Pfam" id="PF13545">
    <property type="entry name" value="HTH_Crp_2"/>
    <property type="match status" value="1"/>
</dbReference>
<proteinExistence type="predicted"/>
<dbReference type="InterPro" id="IPR018490">
    <property type="entry name" value="cNMP-bd_dom_sf"/>
</dbReference>
<dbReference type="InterPro" id="IPR050397">
    <property type="entry name" value="Env_Response_Regulators"/>
</dbReference>
<dbReference type="PANTHER" id="PTHR24567">
    <property type="entry name" value="CRP FAMILY TRANSCRIPTIONAL REGULATORY PROTEIN"/>
    <property type="match status" value="1"/>
</dbReference>
<evidence type="ECO:0000256" key="2">
    <source>
        <dbReference type="ARBA" id="ARBA00023125"/>
    </source>
</evidence>
<feature type="domain" description="Cyclic nucleotide-binding" evidence="4">
    <location>
        <begin position="10"/>
        <end position="130"/>
    </location>
</feature>
<dbReference type="SUPFAM" id="SSF51206">
    <property type="entry name" value="cAMP-binding domain-like"/>
    <property type="match status" value="1"/>
</dbReference>
<dbReference type="InterPro" id="IPR014710">
    <property type="entry name" value="RmlC-like_jellyroll"/>
</dbReference>
<protein>
    <submittedName>
        <fullName evidence="6">Crp/Fnr family transcriptional regulator</fullName>
    </submittedName>
</protein>
<dbReference type="EMBL" id="BHZD01000001">
    <property type="protein sequence ID" value="GCD42303.1"/>
    <property type="molecule type" value="Genomic_DNA"/>
</dbReference>
<dbReference type="GO" id="GO:0005829">
    <property type="term" value="C:cytosol"/>
    <property type="evidence" value="ECO:0007669"/>
    <property type="project" value="TreeGrafter"/>
</dbReference>
<feature type="domain" description="HTH crp-type" evidence="5">
    <location>
        <begin position="144"/>
        <end position="217"/>
    </location>
</feature>
<dbReference type="PROSITE" id="PS51063">
    <property type="entry name" value="HTH_CRP_2"/>
    <property type="match status" value="1"/>
</dbReference>
<evidence type="ECO:0000256" key="1">
    <source>
        <dbReference type="ARBA" id="ARBA00023015"/>
    </source>
</evidence>
<dbReference type="GO" id="GO:0003677">
    <property type="term" value="F:DNA binding"/>
    <property type="evidence" value="ECO:0007669"/>
    <property type="project" value="UniProtKB-KW"/>
</dbReference>
<dbReference type="PANTHER" id="PTHR24567:SF74">
    <property type="entry name" value="HTH-TYPE TRANSCRIPTIONAL REGULATOR ARCR"/>
    <property type="match status" value="1"/>
</dbReference>
<dbReference type="AlphaFoldDB" id="A0A401VYZ9"/>
<dbReference type="RefSeq" id="WP_125053715.1">
    <property type="nucleotide sequence ID" value="NZ_BHZD01000001.1"/>
</dbReference>
<dbReference type="InterPro" id="IPR000595">
    <property type="entry name" value="cNMP-bd_dom"/>
</dbReference>
<organism evidence="6 7">
    <name type="scientific">Streptomyces paromomycinus</name>
    <name type="common">Streptomyces rimosus subsp. paromomycinus</name>
    <dbReference type="NCBI Taxonomy" id="92743"/>
    <lineage>
        <taxon>Bacteria</taxon>
        <taxon>Bacillati</taxon>
        <taxon>Actinomycetota</taxon>
        <taxon>Actinomycetes</taxon>
        <taxon>Kitasatosporales</taxon>
        <taxon>Streptomycetaceae</taxon>
        <taxon>Streptomyces</taxon>
    </lineage>
</organism>
<evidence type="ECO:0000259" key="5">
    <source>
        <dbReference type="PROSITE" id="PS51063"/>
    </source>
</evidence>
<comment type="caution">
    <text evidence="6">The sequence shown here is derived from an EMBL/GenBank/DDBJ whole genome shotgun (WGS) entry which is preliminary data.</text>
</comment>
<keyword evidence="2" id="KW-0238">DNA-binding</keyword>
<keyword evidence="7" id="KW-1185">Reference proteome</keyword>
<dbReference type="InterPro" id="IPR036390">
    <property type="entry name" value="WH_DNA-bd_sf"/>
</dbReference>
<sequence length="248" mass="26331">MSLFEDGRPFLTALPAQDRRALLALGRGRSYAPGEVVLREHDTTTFVVAIVNGWASVSLETERGVRLILALRGSGEVVGDQAAVDHRPRSATVTALGPVDGVVVPGDRFRGYLAARPVATVLIMRQFSSRLRSSDGERRSLASEKVLQRLAARLTELAERTGTPGSGGVDVDLPLPQHDLAAAVGSTREAVAKALRLLREQGVVQTGPRRLAVLDLALLRLLAEGRAVGGRTPAGPVPIRPEQSPPAV</sequence>
<dbReference type="Gene3D" id="1.10.10.10">
    <property type="entry name" value="Winged helix-like DNA-binding domain superfamily/Winged helix DNA-binding domain"/>
    <property type="match status" value="1"/>
</dbReference>
<keyword evidence="1" id="KW-0805">Transcription regulation</keyword>
<dbReference type="SMART" id="SM00100">
    <property type="entry name" value="cNMP"/>
    <property type="match status" value="1"/>
</dbReference>
<name>A0A401VYZ9_STREY</name>
<dbReference type="Proteomes" id="UP000286746">
    <property type="component" value="Unassembled WGS sequence"/>
</dbReference>
<evidence type="ECO:0000259" key="4">
    <source>
        <dbReference type="PROSITE" id="PS50042"/>
    </source>
</evidence>
<reference evidence="6 7" key="1">
    <citation type="submission" date="2018-11" db="EMBL/GenBank/DDBJ databases">
        <title>Whole genome sequence of Streptomyces paromomycinus NBRC 15454(T).</title>
        <authorList>
            <person name="Komaki H."/>
            <person name="Tamura T."/>
        </authorList>
    </citation>
    <scope>NUCLEOTIDE SEQUENCE [LARGE SCALE GENOMIC DNA]</scope>
    <source>
        <strain evidence="6 7">NBRC 15454</strain>
    </source>
</reference>
<evidence type="ECO:0000256" key="3">
    <source>
        <dbReference type="ARBA" id="ARBA00023163"/>
    </source>
</evidence>
<dbReference type="CDD" id="cd00038">
    <property type="entry name" value="CAP_ED"/>
    <property type="match status" value="1"/>
</dbReference>
<evidence type="ECO:0000313" key="7">
    <source>
        <dbReference type="Proteomes" id="UP000286746"/>
    </source>
</evidence>
<dbReference type="InterPro" id="IPR012318">
    <property type="entry name" value="HTH_CRP"/>
</dbReference>
<evidence type="ECO:0000313" key="6">
    <source>
        <dbReference type="EMBL" id="GCD42303.1"/>
    </source>
</evidence>
<gene>
    <name evidence="6" type="primary">fnr</name>
    <name evidence="6" type="ORF">GKJPGBOP_01962</name>
</gene>
<accession>A0A401VYZ9</accession>
<dbReference type="Gene3D" id="2.60.120.10">
    <property type="entry name" value="Jelly Rolls"/>
    <property type="match status" value="1"/>
</dbReference>